<dbReference type="EMBL" id="CP009621">
    <property type="protein sequence ID" value="AKD03234.1"/>
    <property type="molecule type" value="Genomic_DNA"/>
</dbReference>
<dbReference type="InterPro" id="IPR036291">
    <property type="entry name" value="NAD(P)-bd_dom_sf"/>
</dbReference>
<dbReference type="Proteomes" id="UP000033109">
    <property type="component" value="Chromosome"/>
</dbReference>
<dbReference type="PATRIC" id="fig|400092.3.peg.1973"/>
<feature type="domain" description="RCK N-terminal" evidence="1">
    <location>
        <begin position="2"/>
        <end position="118"/>
    </location>
</feature>
<dbReference type="Gene3D" id="3.30.70.1450">
    <property type="entry name" value="Regulator of K+ conductance, C-terminal domain"/>
    <property type="match status" value="1"/>
</dbReference>
<dbReference type="InterPro" id="IPR006037">
    <property type="entry name" value="RCK_C"/>
</dbReference>
<dbReference type="OrthoDB" id="9776294at2"/>
<protein>
    <submittedName>
        <fullName evidence="3">Potassium transporter KtrA</fullName>
    </submittedName>
</protein>
<proteinExistence type="predicted"/>
<dbReference type="PANTHER" id="PTHR43833">
    <property type="entry name" value="POTASSIUM CHANNEL PROTEIN 2-RELATED-RELATED"/>
    <property type="match status" value="1"/>
</dbReference>
<dbReference type="Pfam" id="PF02080">
    <property type="entry name" value="TrkA_C"/>
    <property type="match status" value="1"/>
</dbReference>
<organism evidence="3 4">
    <name type="scientific">Pontibacter korlensis</name>
    <dbReference type="NCBI Taxonomy" id="400092"/>
    <lineage>
        <taxon>Bacteria</taxon>
        <taxon>Pseudomonadati</taxon>
        <taxon>Bacteroidota</taxon>
        <taxon>Cytophagia</taxon>
        <taxon>Cytophagales</taxon>
        <taxon>Hymenobacteraceae</taxon>
        <taxon>Pontibacter</taxon>
    </lineage>
</organism>
<dbReference type="PROSITE" id="PS51201">
    <property type="entry name" value="RCK_N"/>
    <property type="match status" value="1"/>
</dbReference>
<dbReference type="HOGENOM" id="CLU_046525_3_2_10"/>
<dbReference type="InterPro" id="IPR036721">
    <property type="entry name" value="RCK_C_sf"/>
</dbReference>
<dbReference type="PANTHER" id="PTHR43833:SF7">
    <property type="entry name" value="KTR SYSTEM POTASSIUM UPTAKE PROTEIN C"/>
    <property type="match status" value="1"/>
</dbReference>
<evidence type="ECO:0000259" key="2">
    <source>
        <dbReference type="PROSITE" id="PS51202"/>
    </source>
</evidence>
<dbReference type="InterPro" id="IPR050721">
    <property type="entry name" value="Trk_Ktr_HKT_K-transport"/>
</dbReference>
<dbReference type="Gene3D" id="3.40.50.720">
    <property type="entry name" value="NAD(P)-binding Rossmann-like Domain"/>
    <property type="match status" value="1"/>
</dbReference>
<dbReference type="SUPFAM" id="SSF116726">
    <property type="entry name" value="TrkA C-terminal domain-like"/>
    <property type="match status" value="1"/>
</dbReference>
<dbReference type="AlphaFoldDB" id="A0A0E3ZDH5"/>
<feature type="domain" description="RCK C-terminal" evidence="2">
    <location>
        <begin position="135"/>
        <end position="230"/>
    </location>
</feature>
<dbReference type="Pfam" id="PF02254">
    <property type="entry name" value="TrkA_N"/>
    <property type="match status" value="1"/>
</dbReference>
<evidence type="ECO:0000313" key="4">
    <source>
        <dbReference type="Proteomes" id="UP000033109"/>
    </source>
</evidence>
<dbReference type="SUPFAM" id="SSF51735">
    <property type="entry name" value="NAD(P)-binding Rossmann-fold domains"/>
    <property type="match status" value="1"/>
</dbReference>
<accession>A0A0E3ZDH5</accession>
<dbReference type="PROSITE" id="PS51202">
    <property type="entry name" value="RCK_C"/>
    <property type="match status" value="1"/>
</dbReference>
<dbReference type="STRING" id="400092.PKOR_08980"/>
<name>A0A0E3ZDH5_9BACT</name>
<dbReference type="RefSeq" id="WP_046310256.1">
    <property type="nucleotide sequence ID" value="NZ_CBCSCY010000004.1"/>
</dbReference>
<dbReference type="GO" id="GO:0008324">
    <property type="term" value="F:monoatomic cation transmembrane transporter activity"/>
    <property type="evidence" value="ECO:0007669"/>
    <property type="project" value="InterPro"/>
</dbReference>
<dbReference type="GO" id="GO:0006813">
    <property type="term" value="P:potassium ion transport"/>
    <property type="evidence" value="ECO:0007669"/>
    <property type="project" value="InterPro"/>
</dbReference>
<dbReference type="InterPro" id="IPR003148">
    <property type="entry name" value="RCK_N"/>
</dbReference>
<sequence>MRHKFAVIGLGVFGHSIATTLAERGAEVIAIDNDEDHVESIKDQVAYAVALDATDIRALEAQNIQDMDAVIVAIGEDFEALLITTANLQELNVKRVITRASNKQQRRILEKMGVQEILSPEGEVGKTVAERLLQPSIRTFLPLPDNYEIVEINAPRNIANRSVAKISLREKYNLNLITIKRFFEEIQDGKPTQVEHIIGVPKADTIIYPSDILLLIGKKQDVKRFIDVNR</sequence>
<gene>
    <name evidence="3" type="ORF">PKOR_08980</name>
</gene>
<evidence type="ECO:0000313" key="3">
    <source>
        <dbReference type="EMBL" id="AKD03234.1"/>
    </source>
</evidence>
<reference evidence="3 4" key="1">
    <citation type="journal article" date="2015" name="Sci. Rep.">
        <title>Unraveling adaptation of Pontibacter korlensis to radiation and infertility in desert through complete genome and comparative transcriptomic analysis.</title>
        <authorList>
            <person name="Dai J."/>
            <person name="Dai W."/>
            <person name="Qiu C."/>
            <person name="Yang Z."/>
            <person name="Zhang Y."/>
            <person name="Zhou M."/>
            <person name="Zhang L."/>
            <person name="Fang C."/>
            <person name="Gao Q."/>
            <person name="Yang Q."/>
            <person name="Li X."/>
            <person name="Wang Z."/>
            <person name="Wang Z."/>
            <person name="Jia Z."/>
            <person name="Chen X."/>
        </authorList>
    </citation>
    <scope>NUCLEOTIDE SEQUENCE [LARGE SCALE GENOMIC DNA]</scope>
    <source>
        <strain evidence="3 4">X14-1T</strain>
    </source>
</reference>
<evidence type="ECO:0000259" key="1">
    <source>
        <dbReference type="PROSITE" id="PS51201"/>
    </source>
</evidence>
<dbReference type="KEGG" id="pko:PKOR_08980"/>
<keyword evidence="4" id="KW-1185">Reference proteome</keyword>